<evidence type="ECO:0000313" key="5">
    <source>
        <dbReference type="EMBL" id="PCC51872.1"/>
    </source>
</evidence>
<dbReference type="eggNOG" id="COG1846">
    <property type="taxonomic scope" value="Bacteria"/>
</dbReference>
<keyword evidence="7" id="KW-0238">DNA-binding</keyword>
<gene>
    <name evidence="8" type="ORF">BAUR9175_02329</name>
    <name evidence="7" type="ORF">BAUR920_01705</name>
    <name evidence="9" type="ORF">BAURA86_02454</name>
    <name evidence="2" type="ORF">BLSMQ_0461</name>
    <name evidence="6" type="ORF">CIK59_16095</name>
    <name evidence="5" type="ORF">CIK62_00085</name>
    <name evidence="4" type="ORF">CIK64_12900</name>
    <name evidence="3" type="ORF">CXR27_02515</name>
</gene>
<dbReference type="EMBL" id="NRGO01000001">
    <property type="protein sequence ID" value="PCC51872.1"/>
    <property type="molecule type" value="Genomic_DNA"/>
</dbReference>
<dbReference type="InterPro" id="IPR000835">
    <property type="entry name" value="HTH_MarR-typ"/>
</dbReference>
<dbReference type="Proteomes" id="UP000094793">
    <property type="component" value="Chromosome"/>
</dbReference>
<dbReference type="InterPro" id="IPR036388">
    <property type="entry name" value="WH-like_DNA-bd_sf"/>
</dbReference>
<dbReference type="KEGG" id="blin:BLSMQ_0461"/>
<dbReference type="PANTHER" id="PTHR39515:SF2">
    <property type="entry name" value="HTH-TYPE TRANSCRIPTIONAL REGULATOR RV0880"/>
    <property type="match status" value="1"/>
</dbReference>
<dbReference type="EMBL" id="FXZB01000015">
    <property type="protein sequence ID" value="SMX85617.1"/>
    <property type="molecule type" value="Genomic_DNA"/>
</dbReference>
<evidence type="ECO:0000313" key="4">
    <source>
        <dbReference type="EMBL" id="PCC45926.1"/>
    </source>
</evidence>
<dbReference type="SMART" id="SM00347">
    <property type="entry name" value="HTH_MARR"/>
    <property type="match status" value="1"/>
</dbReference>
<dbReference type="InterPro" id="IPR052526">
    <property type="entry name" value="HTH-type_Bedaq_tolerance"/>
</dbReference>
<dbReference type="InterPro" id="IPR036390">
    <property type="entry name" value="WH_DNA-bd_sf"/>
</dbReference>
<evidence type="ECO:0000313" key="12">
    <source>
        <dbReference type="Proteomes" id="UP000217720"/>
    </source>
</evidence>
<dbReference type="SUPFAM" id="SSF46785">
    <property type="entry name" value="Winged helix' DNA-binding domain"/>
    <property type="match status" value="1"/>
</dbReference>
<protein>
    <submittedName>
        <fullName evidence="2 7">Transcriptional regulator, MarR family</fullName>
    </submittedName>
    <submittedName>
        <fullName evidence="3">MarR family transcriptional regulator</fullName>
    </submittedName>
</protein>
<reference evidence="11 12" key="3">
    <citation type="journal article" date="2017" name="Elife">
        <title>Extensive horizontal gene transfer in cheese-associated bacteria.</title>
        <authorList>
            <person name="Bonham K.S."/>
            <person name="Wolfe B.E."/>
            <person name="Dutton R.J."/>
        </authorList>
    </citation>
    <scope>NUCLEOTIDE SEQUENCE [LARGE SCALE GENOMIC DNA]</scope>
    <source>
        <strain evidence="6 13">738_8</strain>
        <strain evidence="5 12">900_6</strain>
        <strain evidence="4 11">947_7</strain>
    </source>
</reference>
<reference evidence="3 17" key="6">
    <citation type="submission" date="2017-12" db="EMBL/GenBank/DDBJ databases">
        <authorList>
            <person name="Levesque S."/>
        </authorList>
    </citation>
    <scope>NUCLEOTIDE SEQUENCE [LARGE SCALE GENOMIC DNA]</scope>
    <source>
        <strain evidence="3 17">SMQ-1420</strain>
    </source>
</reference>
<sequence>MPDPNLAAEFRSALRPLIRRFYAERTTSRGKSGILTHLNERGPATASELSVAERITPQAVAVALRELEELSYVTRARDDVDRRKVRVQITETGRSALESEHEAGTRWFADALVEHLDASERATLSAAVPVLRKLMQESVDE</sequence>
<evidence type="ECO:0000313" key="6">
    <source>
        <dbReference type="EMBL" id="PCC52613.1"/>
    </source>
</evidence>
<dbReference type="Proteomes" id="UP000217564">
    <property type="component" value="Unassembled WGS sequence"/>
</dbReference>
<evidence type="ECO:0000313" key="14">
    <source>
        <dbReference type="Proteomes" id="UP000234289"/>
    </source>
</evidence>
<reference evidence="14 16" key="4">
    <citation type="submission" date="2017-03" db="EMBL/GenBank/DDBJ databases">
        <authorList>
            <person name="Monnet C."/>
        </authorList>
    </citation>
    <scope>NUCLEOTIDE SEQUENCE [LARGE SCALE GENOMIC DNA]</scope>
    <source>
        <strain evidence="16">ATCC 9175</strain>
        <strain evidence="14">CNRZ 920</strain>
    </source>
</reference>
<dbReference type="GO" id="GO:0003700">
    <property type="term" value="F:DNA-binding transcription factor activity"/>
    <property type="evidence" value="ECO:0007669"/>
    <property type="project" value="InterPro"/>
</dbReference>
<reference evidence="7 15" key="5">
    <citation type="submission" date="2017-03" db="EMBL/GenBank/DDBJ databases">
        <authorList>
            <person name="Afonso C.L."/>
            <person name="Miller P.J."/>
            <person name="Scott M.A."/>
            <person name="Spackman E."/>
            <person name="Goraichik I."/>
            <person name="Dimitrov K.M."/>
            <person name="Suarez D.L."/>
            <person name="Swayne D.E."/>
        </authorList>
    </citation>
    <scope>NUCLEOTIDE SEQUENCE [LARGE SCALE GENOMIC DNA]</scope>
    <source>
        <strain evidence="9">8</strain>
        <strain evidence="15">8(6)</strain>
        <strain evidence="8">ATCC 9175</strain>
        <strain evidence="7">CNRZ 920</strain>
    </source>
</reference>
<dbReference type="GO" id="GO:0003677">
    <property type="term" value="F:DNA binding"/>
    <property type="evidence" value="ECO:0007669"/>
    <property type="project" value="UniProtKB-KW"/>
</dbReference>
<dbReference type="OrthoDB" id="9804055at2"/>
<accession>A0A2H1JDN9</accession>
<dbReference type="Proteomes" id="UP000234289">
    <property type="component" value="Unassembled WGS sequence"/>
</dbReference>
<dbReference type="PATRIC" id="fig|1703.10.peg.473"/>
<evidence type="ECO:0000313" key="7">
    <source>
        <dbReference type="EMBL" id="SMX82075.1"/>
    </source>
</evidence>
<dbReference type="RefSeq" id="WP_009884603.1">
    <property type="nucleotide sequence ID" value="NZ_AAGP01000036.1"/>
</dbReference>
<dbReference type="AlphaFoldDB" id="A0A1D7VZB1"/>
<evidence type="ECO:0000313" key="3">
    <source>
        <dbReference type="EMBL" id="AZT96012.1"/>
    </source>
</evidence>
<evidence type="ECO:0000259" key="1">
    <source>
        <dbReference type="PROSITE" id="PS50995"/>
    </source>
</evidence>
<feature type="domain" description="HTH marR-type" evidence="1">
    <location>
        <begin position="3"/>
        <end position="136"/>
    </location>
</feature>
<dbReference type="EMBL" id="CP025334">
    <property type="protein sequence ID" value="AZT96012.1"/>
    <property type="molecule type" value="Genomic_DNA"/>
</dbReference>
<evidence type="ECO:0000313" key="15">
    <source>
        <dbReference type="Proteomes" id="UP000234300"/>
    </source>
</evidence>
<evidence type="ECO:0000313" key="16">
    <source>
        <dbReference type="Proteomes" id="UP000234525"/>
    </source>
</evidence>
<dbReference type="Gene3D" id="1.10.287.100">
    <property type="match status" value="1"/>
</dbReference>
<accession>A0A2A3Z300</accession>
<reference evidence="3 17" key="7">
    <citation type="submission" date="2019-01" db="EMBL/GenBank/DDBJ databases">
        <title>Comparative genomic analysis of Brevibacterium aurantiacum sheds light on its evolution and its adaptation to smear-ripened cheeses.</title>
        <authorList>
            <person name="Moineau S."/>
        </authorList>
    </citation>
    <scope>NUCLEOTIDE SEQUENCE [LARGE SCALE GENOMIC DNA]</scope>
    <source>
        <strain evidence="3 17">SMQ-1420</strain>
    </source>
</reference>
<evidence type="ECO:0000313" key="8">
    <source>
        <dbReference type="EMBL" id="SMX85617.1"/>
    </source>
</evidence>
<dbReference type="PROSITE" id="PS50995">
    <property type="entry name" value="HTH_MARR_2"/>
    <property type="match status" value="1"/>
</dbReference>
<dbReference type="EMBL" id="FXZI01000008">
    <property type="protein sequence ID" value="SMX95166.1"/>
    <property type="molecule type" value="Genomic_DNA"/>
</dbReference>
<keyword evidence="16" id="KW-1185">Reference proteome</keyword>
<dbReference type="Proteomes" id="UP000282731">
    <property type="component" value="Chromosome"/>
</dbReference>
<dbReference type="EMBL" id="NRGP01000018">
    <property type="protein sequence ID" value="PCC45926.1"/>
    <property type="molecule type" value="Genomic_DNA"/>
</dbReference>
<organism evidence="2 10">
    <name type="scientific">Brevibacterium aurantiacum</name>
    <dbReference type="NCBI Taxonomy" id="273384"/>
    <lineage>
        <taxon>Bacteria</taxon>
        <taxon>Bacillati</taxon>
        <taxon>Actinomycetota</taxon>
        <taxon>Actinomycetes</taxon>
        <taxon>Micrococcales</taxon>
        <taxon>Brevibacteriaceae</taxon>
        <taxon>Brevibacterium</taxon>
    </lineage>
</organism>
<accession>A0A1D7VZB1</accession>
<evidence type="ECO:0000313" key="2">
    <source>
        <dbReference type="EMBL" id="AOP52179.1"/>
    </source>
</evidence>
<proteinExistence type="predicted"/>
<dbReference type="Proteomes" id="UP000234525">
    <property type="component" value="Unassembled WGS sequence"/>
</dbReference>
<evidence type="ECO:0000313" key="13">
    <source>
        <dbReference type="Proteomes" id="UP000217881"/>
    </source>
</evidence>
<name>A0A1D7VZB1_BREAU</name>
<evidence type="ECO:0000313" key="11">
    <source>
        <dbReference type="Proteomes" id="UP000217564"/>
    </source>
</evidence>
<dbReference type="Proteomes" id="UP000217881">
    <property type="component" value="Unassembled WGS sequence"/>
</dbReference>
<evidence type="ECO:0000313" key="9">
    <source>
        <dbReference type="EMBL" id="SMX95166.1"/>
    </source>
</evidence>
<dbReference type="Proteomes" id="UP000234300">
    <property type="component" value="Unassembled WGS sequence"/>
</dbReference>
<evidence type="ECO:0000313" key="17">
    <source>
        <dbReference type="Proteomes" id="UP000282731"/>
    </source>
</evidence>
<dbReference type="PANTHER" id="PTHR39515">
    <property type="entry name" value="CONSERVED PROTEIN"/>
    <property type="match status" value="1"/>
</dbReference>
<dbReference type="EMBL" id="NRHA01000020">
    <property type="protein sequence ID" value="PCC52613.1"/>
    <property type="molecule type" value="Genomic_DNA"/>
</dbReference>
<dbReference type="EMBL" id="FXZG01000008">
    <property type="protein sequence ID" value="SMX82075.1"/>
    <property type="molecule type" value="Genomic_DNA"/>
</dbReference>
<evidence type="ECO:0000313" key="10">
    <source>
        <dbReference type="Proteomes" id="UP000094793"/>
    </source>
</evidence>
<dbReference type="Gene3D" id="1.10.10.10">
    <property type="entry name" value="Winged helix-like DNA-binding domain superfamily/Winged helix DNA-binding domain"/>
    <property type="match status" value="1"/>
</dbReference>
<reference evidence="10" key="2">
    <citation type="submission" date="2016-09" db="EMBL/GenBank/DDBJ databases">
        <title>Complete Genome Sequence of Brevibacterium linens SMQ-1335.</title>
        <authorList>
            <person name="de Melo A.G."/>
            <person name="Labrie S.J."/>
            <person name="Dumaresq J."/>
            <person name="Roberts R.J."/>
            <person name="Tremblay D.M."/>
            <person name="Moineau S."/>
        </authorList>
    </citation>
    <scope>NUCLEOTIDE SEQUENCE [LARGE SCALE GENOMIC DNA]</scope>
    <source>
        <strain evidence="10">SMQ-1335</strain>
    </source>
</reference>
<dbReference type="Pfam" id="PF12802">
    <property type="entry name" value="MarR_2"/>
    <property type="match status" value="1"/>
</dbReference>
<reference evidence="2" key="1">
    <citation type="submission" date="2016-09" db="EMBL/GenBank/DDBJ databases">
        <title>Complete Genome Sequence of Brevibacterium aurantiacum SMQ-1335.</title>
        <authorList>
            <person name="de Melo A.G."/>
            <person name="Labrie S.J."/>
            <person name="Dumaresq J."/>
            <person name="Roberts R.J."/>
            <person name="Tremblay D.M."/>
            <person name="Moineau S."/>
        </authorList>
    </citation>
    <scope>NUCLEOTIDE SEQUENCE</scope>
    <source>
        <strain evidence="2">SMQ-1335</strain>
    </source>
</reference>
<dbReference type="Proteomes" id="UP000217720">
    <property type="component" value="Unassembled WGS sequence"/>
</dbReference>
<dbReference type="EMBL" id="CP017150">
    <property type="protein sequence ID" value="AOP52179.1"/>
    <property type="molecule type" value="Genomic_DNA"/>
</dbReference>